<evidence type="ECO:0000313" key="8">
    <source>
        <dbReference type="EMBL" id="GMH48730.1"/>
    </source>
</evidence>
<dbReference type="PANTHER" id="PTHR10183">
    <property type="entry name" value="CALPAIN"/>
    <property type="match status" value="1"/>
</dbReference>
<gene>
    <name evidence="8" type="ORF">TL16_g00356</name>
</gene>
<dbReference type="SUPFAM" id="SSF54001">
    <property type="entry name" value="Cysteine proteinases"/>
    <property type="match status" value="1"/>
</dbReference>
<comment type="similarity">
    <text evidence="1">Belongs to the peptidase C2 family.</text>
</comment>
<evidence type="ECO:0000256" key="5">
    <source>
        <dbReference type="PIRSR" id="PIRSR622684-1"/>
    </source>
</evidence>
<dbReference type="EMBL" id="BLQM01000006">
    <property type="protein sequence ID" value="GMH48730.1"/>
    <property type="molecule type" value="Genomic_DNA"/>
</dbReference>
<feature type="active site" evidence="5">
    <location>
        <position position="94"/>
    </location>
</feature>
<dbReference type="InterPro" id="IPR022683">
    <property type="entry name" value="Calpain_III"/>
</dbReference>
<dbReference type="AlphaFoldDB" id="A0A9W6ZEN6"/>
<dbReference type="InterPro" id="IPR022684">
    <property type="entry name" value="Calpain_cysteine_protease"/>
</dbReference>
<dbReference type="GO" id="GO:0006508">
    <property type="term" value="P:proteolysis"/>
    <property type="evidence" value="ECO:0007669"/>
    <property type="project" value="UniProtKB-KW"/>
</dbReference>
<evidence type="ECO:0000256" key="1">
    <source>
        <dbReference type="ARBA" id="ARBA00007623"/>
    </source>
</evidence>
<sequence>MAERYFMYSDDNEAQQKELAIVESLAEDGLFEDLAFPADAGSLYKDGLRPPLGYLPADVVEWSRINQLEIRDMNTPVTFGNDISQIQQGALNDCYLLSSLAMISTSENLCQALIVSDDQRGRGMYTVKFNKGGKWLYVHVDDRIPCNRSGDVYFSKSKDVNETWVMIVEKAYAKLHGCYESLMDGQIEYALQDTTGMASLKHRLTEPKFADQVASGEMWQKLKAWAGEKQLLGLSRTRSDDPRVHEGGLMGGHSYPIMEVCELHADATADLEALDVQLVRLVDRWGVGGGWAGEWSIDSSMWEDYPDIKKIVDKKGEVGDAFWMSWGDVCKNFNQLFVCIDMSEAPSSGNYSGVWGVGDVKSGAGGNPLNDSFPQNPQYAFACSEPTKVVITVNQKDLMFTKGLLYDKEYKESVGFIVMKITGTKSRSTKFHAKKMMGGGVTFAKVRSVSGVVDLMPGRYTVVPCTVEPDNEGPFSLQIQASVSVIFENSGDKMADADDEESDDEELGESEIVKGALDENRDFGNEEDDGTRGLQSLMLMVGDLATYVKGVGGEVGSLEAACREIEAKLEASL</sequence>
<dbReference type="InterPro" id="IPR036213">
    <property type="entry name" value="Calpain_III_sf"/>
</dbReference>
<feature type="active site" evidence="5">
    <location>
        <position position="253"/>
    </location>
</feature>
<feature type="domain" description="Calpain catalytic" evidence="7">
    <location>
        <begin position="30"/>
        <end position="342"/>
    </location>
</feature>
<keyword evidence="2" id="KW-0645">Protease</keyword>
<evidence type="ECO:0000256" key="2">
    <source>
        <dbReference type="ARBA" id="ARBA00022670"/>
    </source>
</evidence>
<dbReference type="PANTHER" id="PTHR10183:SF379">
    <property type="entry name" value="CALPAIN-5"/>
    <property type="match status" value="1"/>
</dbReference>
<evidence type="ECO:0000259" key="7">
    <source>
        <dbReference type="PROSITE" id="PS50203"/>
    </source>
</evidence>
<dbReference type="Pfam" id="PF01067">
    <property type="entry name" value="Calpain_III"/>
    <property type="match status" value="1"/>
</dbReference>
<dbReference type="SMART" id="SM00230">
    <property type="entry name" value="CysPc"/>
    <property type="match status" value="1"/>
</dbReference>
<name>A0A9W6ZEN6_9STRA</name>
<dbReference type="InterPro" id="IPR001300">
    <property type="entry name" value="Peptidase_C2_calpain_cat"/>
</dbReference>
<dbReference type="PRINTS" id="PR00704">
    <property type="entry name" value="CALPAIN"/>
</dbReference>
<protein>
    <recommendedName>
        <fullName evidence="7">Calpain catalytic domain-containing protein</fullName>
    </recommendedName>
</protein>
<keyword evidence="3" id="KW-0378">Hydrolase</keyword>
<dbReference type="Proteomes" id="UP001162640">
    <property type="component" value="Unassembled WGS sequence"/>
</dbReference>
<dbReference type="SMART" id="SM00720">
    <property type="entry name" value="calpain_III"/>
    <property type="match status" value="1"/>
</dbReference>
<dbReference type="PROSITE" id="PS50203">
    <property type="entry name" value="CALPAIN_CAT"/>
    <property type="match status" value="1"/>
</dbReference>
<dbReference type="Gene3D" id="2.60.120.380">
    <property type="match status" value="1"/>
</dbReference>
<evidence type="ECO:0000256" key="6">
    <source>
        <dbReference type="PROSITE-ProRule" id="PRU00239"/>
    </source>
</evidence>
<accession>A0A9W6ZEN6</accession>
<dbReference type="Gene3D" id="3.90.70.10">
    <property type="entry name" value="Cysteine proteinases"/>
    <property type="match status" value="1"/>
</dbReference>
<evidence type="ECO:0000256" key="3">
    <source>
        <dbReference type="ARBA" id="ARBA00022801"/>
    </source>
</evidence>
<comment type="caution">
    <text evidence="6">Lacks conserved residue(s) required for the propagation of feature annotation.</text>
</comment>
<dbReference type="SUPFAM" id="SSF49758">
    <property type="entry name" value="Calpain large subunit, middle domain (domain III)"/>
    <property type="match status" value="1"/>
</dbReference>
<evidence type="ECO:0000313" key="9">
    <source>
        <dbReference type="Proteomes" id="UP001162640"/>
    </source>
</evidence>
<dbReference type="GO" id="GO:0004198">
    <property type="term" value="F:calcium-dependent cysteine-type endopeptidase activity"/>
    <property type="evidence" value="ECO:0007669"/>
    <property type="project" value="InterPro"/>
</dbReference>
<reference evidence="9" key="1">
    <citation type="journal article" date="2023" name="Commun. Biol.">
        <title>Genome analysis of Parmales, the sister group of diatoms, reveals the evolutionary specialization of diatoms from phago-mixotrophs to photoautotrophs.</title>
        <authorList>
            <person name="Ban H."/>
            <person name="Sato S."/>
            <person name="Yoshikawa S."/>
            <person name="Yamada K."/>
            <person name="Nakamura Y."/>
            <person name="Ichinomiya M."/>
            <person name="Sato N."/>
            <person name="Blanc-Mathieu R."/>
            <person name="Endo H."/>
            <person name="Kuwata A."/>
            <person name="Ogata H."/>
        </authorList>
    </citation>
    <scope>NUCLEOTIDE SEQUENCE [LARGE SCALE GENOMIC DNA]</scope>
</reference>
<keyword evidence="4" id="KW-0788">Thiol protease</keyword>
<proteinExistence type="inferred from homology"/>
<dbReference type="InterPro" id="IPR038765">
    <property type="entry name" value="Papain-like_cys_pep_sf"/>
</dbReference>
<dbReference type="Pfam" id="PF00648">
    <property type="entry name" value="Peptidase_C2"/>
    <property type="match status" value="1"/>
</dbReference>
<organism evidence="8 9">
    <name type="scientific">Triparma laevis f. inornata</name>
    <dbReference type="NCBI Taxonomy" id="1714386"/>
    <lineage>
        <taxon>Eukaryota</taxon>
        <taxon>Sar</taxon>
        <taxon>Stramenopiles</taxon>
        <taxon>Ochrophyta</taxon>
        <taxon>Bolidophyceae</taxon>
        <taxon>Parmales</taxon>
        <taxon>Triparmaceae</taxon>
        <taxon>Triparma</taxon>
    </lineage>
</organism>
<comment type="caution">
    <text evidence="8">The sequence shown here is derived from an EMBL/GenBank/DDBJ whole genome shotgun (WGS) entry which is preliminary data.</text>
</comment>
<dbReference type="InterPro" id="IPR022682">
    <property type="entry name" value="Calpain_domain_III"/>
</dbReference>
<evidence type="ECO:0000256" key="4">
    <source>
        <dbReference type="ARBA" id="ARBA00022807"/>
    </source>
</evidence>